<dbReference type="InterPro" id="IPR011160">
    <property type="entry name" value="Sphingomy_PDE"/>
</dbReference>
<dbReference type="InterPro" id="IPR011001">
    <property type="entry name" value="Saposin-like"/>
</dbReference>
<evidence type="ECO:0000256" key="9">
    <source>
        <dbReference type="ARBA" id="ARBA00023180"/>
    </source>
</evidence>
<dbReference type="SUPFAM" id="SSF56300">
    <property type="entry name" value="Metallo-dependent phosphatases"/>
    <property type="match status" value="1"/>
</dbReference>
<evidence type="ECO:0000256" key="12">
    <source>
        <dbReference type="PIRNR" id="PIRNR000948"/>
    </source>
</evidence>
<comment type="caution">
    <text evidence="17">The sequence shown here is derived from an EMBL/GenBank/DDBJ whole genome shotgun (WGS) entry which is preliminary data.</text>
</comment>
<feature type="signal peptide" evidence="15">
    <location>
        <begin position="1"/>
        <end position="16"/>
    </location>
</feature>
<dbReference type="Pfam" id="PF19272">
    <property type="entry name" value="ASMase_C"/>
    <property type="match status" value="1"/>
</dbReference>
<dbReference type="GO" id="GO:0005615">
    <property type="term" value="C:extracellular space"/>
    <property type="evidence" value="ECO:0007669"/>
    <property type="project" value="TreeGrafter"/>
</dbReference>
<accession>A0A5N4APH1</accession>
<feature type="binding site" evidence="13">
    <location>
        <position position="365"/>
    </location>
    <ligand>
        <name>Zn(2+)</name>
        <dbReference type="ChEBI" id="CHEBI:29105"/>
        <label>2</label>
    </ligand>
</feature>
<evidence type="ECO:0000256" key="3">
    <source>
        <dbReference type="ARBA" id="ARBA00022525"/>
    </source>
</evidence>
<dbReference type="PROSITE" id="PS50015">
    <property type="entry name" value="SAP_B"/>
    <property type="match status" value="1"/>
</dbReference>
<dbReference type="InterPro" id="IPR004843">
    <property type="entry name" value="Calcineurin-like_PHP"/>
</dbReference>
<dbReference type="GO" id="GO:0046513">
    <property type="term" value="P:ceramide biosynthetic process"/>
    <property type="evidence" value="ECO:0007669"/>
    <property type="project" value="TreeGrafter"/>
</dbReference>
<dbReference type="GO" id="GO:0006685">
    <property type="term" value="P:sphingomyelin catabolic process"/>
    <property type="evidence" value="ECO:0007669"/>
    <property type="project" value="UniProtKB-UniRule"/>
</dbReference>
<comment type="cofactor">
    <cofactor evidence="13">
        <name>Zn(2+)</name>
        <dbReference type="ChEBI" id="CHEBI:29105"/>
    </cofactor>
    <text evidence="13">Binds 2 Zn(2+) ions per subunit.</text>
</comment>
<feature type="domain" description="Saposin B-type" evidence="16">
    <location>
        <begin position="26"/>
        <end position="107"/>
    </location>
</feature>
<dbReference type="GO" id="GO:0005764">
    <property type="term" value="C:lysosome"/>
    <property type="evidence" value="ECO:0007669"/>
    <property type="project" value="TreeGrafter"/>
</dbReference>
<dbReference type="InterPro" id="IPR008139">
    <property type="entry name" value="SaposinB_dom"/>
</dbReference>
<organism evidence="17 18">
    <name type="scientific">Photinus pyralis</name>
    <name type="common">Common eastern firefly</name>
    <name type="synonym">Lampyris pyralis</name>
    <dbReference type="NCBI Taxonomy" id="7054"/>
    <lineage>
        <taxon>Eukaryota</taxon>
        <taxon>Metazoa</taxon>
        <taxon>Ecdysozoa</taxon>
        <taxon>Arthropoda</taxon>
        <taxon>Hexapoda</taxon>
        <taxon>Insecta</taxon>
        <taxon>Pterygota</taxon>
        <taxon>Neoptera</taxon>
        <taxon>Endopterygota</taxon>
        <taxon>Coleoptera</taxon>
        <taxon>Polyphaga</taxon>
        <taxon>Elateriformia</taxon>
        <taxon>Elateroidea</taxon>
        <taxon>Lampyridae</taxon>
        <taxon>Lampyrinae</taxon>
        <taxon>Photinus</taxon>
    </lineage>
</organism>
<keyword evidence="4 13" id="KW-0479">Metal-binding</keyword>
<proteinExistence type="inferred from homology"/>
<keyword evidence="8 14" id="KW-1015">Disulfide bond</keyword>
<feature type="disulfide bond" evidence="14">
    <location>
        <begin position="165"/>
        <end position="188"/>
    </location>
</feature>
<reference evidence="17 18" key="1">
    <citation type="journal article" date="2018" name="Elife">
        <title>Firefly genomes illuminate parallel origins of bioluminescence in beetles.</title>
        <authorList>
            <person name="Fallon T.R."/>
            <person name="Lower S.E."/>
            <person name="Chang C.H."/>
            <person name="Bessho-Uehara M."/>
            <person name="Martin G.J."/>
            <person name="Bewick A.J."/>
            <person name="Behringer M."/>
            <person name="Debat H.J."/>
            <person name="Wong I."/>
            <person name="Day J.C."/>
            <person name="Suvorov A."/>
            <person name="Silva C.J."/>
            <person name="Stanger-Hall K.F."/>
            <person name="Hall D.W."/>
            <person name="Schmitz R.J."/>
            <person name="Nelson D.R."/>
            <person name="Lewis S.M."/>
            <person name="Shigenobu S."/>
            <person name="Bybee S.M."/>
            <person name="Larracuente A.M."/>
            <person name="Oba Y."/>
            <person name="Weng J.K."/>
        </authorList>
    </citation>
    <scope>NUCLEOTIDE SEQUENCE [LARGE SCALE GENOMIC DNA]</scope>
    <source>
        <strain evidence="17">1611_PpyrPB1</strain>
        <tissue evidence="17">Whole body</tissue>
    </source>
</reference>
<evidence type="ECO:0000256" key="7">
    <source>
        <dbReference type="ARBA" id="ARBA00022833"/>
    </source>
</evidence>
<evidence type="ECO:0000256" key="10">
    <source>
        <dbReference type="ARBA" id="ARBA00023295"/>
    </source>
</evidence>
<feature type="disulfide bond" evidence="14">
    <location>
        <begin position="33"/>
        <end position="96"/>
    </location>
</feature>
<keyword evidence="5 15" id="KW-0732">Signal</keyword>
<sequence>MKVIVLATLLCSVTGSLEIIFKRVESSISCGVCELLVNIFYTAAKKNEPMSFVKLKFVPLCRVAQNSIVCNGIFDTFAPDILEAFQYVQISPTEICSMLMEACPQMRIPEHEWTVNLTSVPKPRVQEKLRSKANNVIKILQINDIHLDTDYAVGSTSNCQEPLCCRNLSTNKLLARNIPAERWGSAECDTPLKTLDYILEVIAERHTDISYIMWLGDIAPHDIWRQTKAGQLITLRDGISALKRFFPNTPVLPTIGNHETKPDGSYPPPWVTNPNFSITWFSEALVELWKDWIPPSQLQNVLTGGYYSIQPHPGLKVLSLNTLYCHCRNWWLYVNSTDPAQQLLWLVTELQQAESTGQKVHIIGHIPPGNADCLKVWSRNYYEIVSRYESTITGQFFGHTHLDEFEVFYDSQNLSRPVSVAYIAPSITPFEGGNPSYRIYTIDSDTWEVIDYESLIMDYKKANKYSESNPELFKLYSAKQAYALNNLGPKEWNKLIYRMKKEPLLFDKFYQNYYTNSPNRPSYGRQDKFRILCNLKSGKTKAAKKLCGDLKS</sequence>
<keyword evidence="10 12" id="KW-0326">Glycosidase</keyword>
<evidence type="ECO:0000256" key="6">
    <source>
        <dbReference type="ARBA" id="ARBA00022801"/>
    </source>
</evidence>
<feature type="binding site" evidence="13">
    <location>
        <position position="399"/>
    </location>
    <ligand>
        <name>Zn(2+)</name>
        <dbReference type="ChEBI" id="CHEBI:29105"/>
        <label>2</label>
    </ligand>
</feature>
<dbReference type="InterPro" id="IPR029052">
    <property type="entry name" value="Metallo-depent_PP-like"/>
</dbReference>
<dbReference type="GO" id="GO:0016020">
    <property type="term" value="C:membrane"/>
    <property type="evidence" value="ECO:0007669"/>
    <property type="project" value="GOC"/>
</dbReference>
<dbReference type="AlphaFoldDB" id="A0A5N4APH1"/>
<gene>
    <name evidence="17" type="ORF">PPYR_06988</name>
</gene>
<evidence type="ECO:0000259" key="16">
    <source>
        <dbReference type="PROSITE" id="PS50015"/>
    </source>
</evidence>
<evidence type="ECO:0000256" key="4">
    <source>
        <dbReference type="ARBA" id="ARBA00022723"/>
    </source>
</evidence>
<feature type="disulfide bond" evidence="14">
    <location>
        <begin position="61"/>
        <end position="70"/>
    </location>
</feature>
<evidence type="ECO:0000256" key="8">
    <source>
        <dbReference type="ARBA" id="ARBA00023157"/>
    </source>
</evidence>
<dbReference type="Pfam" id="PF00149">
    <property type="entry name" value="Metallophos"/>
    <property type="match status" value="1"/>
</dbReference>
<feature type="binding site" evidence="13">
    <location>
        <position position="144"/>
    </location>
    <ligand>
        <name>Zn(2+)</name>
        <dbReference type="ChEBI" id="CHEBI:29105"/>
        <label>1</label>
    </ligand>
</feature>
<dbReference type="Gene3D" id="1.10.225.10">
    <property type="entry name" value="Saposin-like"/>
    <property type="match status" value="1"/>
</dbReference>
<feature type="binding site" evidence="13">
    <location>
        <position position="146"/>
    </location>
    <ligand>
        <name>Zn(2+)</name>
        <dbReference type="ChEBI" id="CHEBI:29105"/>
        <label>1</label>
    </ligand>
</feature>
<keyword evidence="9" id="KW-0325">Glycoprotein</keyword>
<dbReference type="SUPFAM" id="SSF47862">
    <property type="entry name" value="Saposin"/>
    <property type="match status" value="1"/>
</dbReference>
<dbReference type="Gene3D" id="3.60.21.10">
    <property type="match status" value="1"/>
</dbReference>
<evidence type="ECO:0000256" key="2">
    <source>
        <dbReference type="ARBA" id="ARBA00008234"/>
    </source>
</evidence>
<evidence type="ECO:0000256" key="5">
    <source>
        <dbReference type="ARBA" id="ARBA00022729"/>
    </source>
</evidence>
<dbReference type="EMBL" id="VVIM01000005">
    <property type="protein sequence ID" value="KAB0799108.1"/>
    <property type="molecule type" value="Genomic_DNA"/>
</dbReference>
<comment type="similarity">
    <text evidence="2 12">Belongs to the acid sphingomyelinase family.</text>
</comment>
<dbReference type="InParanoid" id="A0A5N4APH1"/>
<keyword evidence="3" id="KW-0964">Secreted</keyword>
<evidence type="ECO:0000256" key="11">
    <source>
        <dbReference type="ARBA" id="ARBA00047268"/>
    </source>
</evidence>
<keyword evidence="7 13" id="KW-0862">Zinc</keyword>
<keyword evidence="18" id="KW-1185">Reference proteome</keyword>
<dbReference type="GO" id="GO:0046872">
    <property type="term" value="F:metal ion binding"/>
    <property type="evidence" value="ECO:0007669"/>
    <property type="project" value="UniProtKB-KW"/>
</dbReference>
<evidence type="ECO:0000256" key="14">
    <source>
        <dbReference type="PIRSR" id="PIRSR000948-2"/>
    </source>
</evidence>
<dbReference type="CDD" id="cd00842">
    <property type="entry name" value="MPP_ASMase"/>
    <property type="match status" value="1"/>
</dbReference>
<dbReference type="InterPro" id="IPR045473">
    <property type="entry name" value="ASM_C"/>
</dbReference>
<feature type="binding site" evidence="13">
    <location>
        <position position="217"/>
    </location>
    <ligand>
        <name>Zn(2+)</name>
        <dbReference type="ChEBI" id="CHEBI:29105"/>
        <label>2</label>
    </ligand>
</feature>
<dbReference type="InterPro" id="IPR041805">
    <property type="entry name" value="ASMase/PPN1_MPP"/>
</dbReference>
<feature type="chain" id="PRO_5024298342" description="Sphingomyelin phosphodiesterase" evidence="15">
    <location>
        <begin position="17"/>
        <end position="552"/>
    </location>
</feature>
<protein>
    <recommendedName>
        <fullName evidence="12">Sphingomyelin phosphodiesterase</fullName>
        <ecNumber evidence="12">3.1.4.12</ecNumber>
    </recommendedName>
</protein>
<keyword evidence="6 12" id="KW-0378">Hydrolase</keyword>
<dbReference type="EC" id="3.1.4.12" evidence="12"/>
<comment type="subcellular location">
    <subcellularLocation>
        <location evidence="1">Secreted</location>
    </subcellularLocation>
</comment>
<dbReference type="OrthoDB" id="282973at2759"/>
<feature type="disulfide bond" evidence="14">
    <location>
        <begin position="30"/>
        <end position="103"/>
    </location>
</feature>
<feature type="disulfide bond" evidence="14">
    <location>
        <begin position="533"/>
        <end position="547"/>
    </location>
</feature>
<evidence type="ECO:0000256" key="15">
    <source>
        <dbReference type="SAM" id="SignalP"/>
    </source>
</evidence>
<evidence type="ECO:0000256" key="13">
    <source>
        <dbReference type="PIRSR" id="PIRSR000948-1"/>
    </source>
</evidence>
<feature type="disulfide bond" evidence="14">
    <location>
        <begin position="325"/>
        <end position="373"/>
    </location>
</feature>
<feature type="binding site" evidence="13">
    <location>
        <position position="401"/>
    </location>
    <ligand>
        <name>Zn(2+)</name>
        <dbReference type="ChEBI" id="CHEBI:29105"/>
        <label>1</label>
    </ligand>
</feature>
<evidence type="ECO:0000256" key="1">
    <source>
        <dbReference type="ARBA" id="ARBA00004613"/>
    </source>
</evidence>
<dbReference type="GO" id="GO:0016798">
    <property type="term" value="F:hydrolase activity, acting on glycosyl bonds"/>
    <property type="evidence" value="ECO:0007669"/>
    <property type="project" value="UniProtKB-KW"/>
</dbReference>
<feature type="binding site" evidence="13">
    <location>
        <position position="217"/>
    </location>
    <ligand>
        <name>Zn(2+)</name>
        <dbReference type="ChEBI" id="CHEBI:29105"/>
        <label>1</label>
    </ligand>
</feature>
<name>A0A5N4APH1_PHOPY</name>
<dbReference type="GO" id="GO:0061750">
    <property type="term" value="F:acid sphingomyelin phosphodiesterase activity"/>
    <property type="evidence" value="ECO:0007669"/>
    <property type="project" value="TreeGrafter"/>
</dbReference>
<comment type="function">
    <text evidence="12">Converts sphingomyelin to ceramide.</text>
</comment>
<dbReference type="PANTHER" id="PTHR10340">
    <property type="entry name" value="SPHINGOMYELIN PHOSPHODIESTERASE"/>
    <property type="match status" value="1"/>
</dbReference>
<evidence type="ECO:0000313" key="18">
    <source>
        <dbReference type="Proteomes" id="UP000327044"/>
    </source>
</evidence>
<dbReference type="Proteomes" id="UP000327044">
    <property type="component" value="Unassembled WGS sequence"/>
</dbReference>
<dbReference type="PIRSF" id="PIRSF000948">
    <property type="entry name" value="Sphingomy_PDE"/>
    <property type="match status" value="1"/>
</dbReference>
<comment type="catalytic activity">
    <reaction evidence="11">
        <text>a sphingomyelin + H2O = phosphocholine + an N-acylsphing-4-enine + H(+)</text>
        <dbReference type="Rhea" id="RHEA:19253"/>
        <dbReference type="ChEBI" id="CHEBI:15377"/>
        <dbReference type="ChEBI" id="CHEBI:15378"/>
        <dbReference type="ChEBI" id="CHEBI:17636"/>
        <dbReference type="ChEBI" id="CHEBI:52639"/>
        <dbReference type="ChEBI" id="CHEBI:295975"/>
        <dbReference type="EC" id="3.1.4.12"/>
    </reaction>
    <physiologicalReaction direction="left-to-right" evidence="11">
        <dbReference type="Rhea" id="RHEA:19254"/>
    </physiologicalReaction>
</comment>
<evidence type="ECO:0000313" key="17">
    <source>
        <dbReference type="EMBL" id="KAB0799108.1"/>
    </source>
</evidence>
<feature type="disulfide bond" evidence="14">
    <location>
        <begin position="159"/>
        <end position="164"/>
    </location>
</feature>
<feature type="binding site" evidence="13">
    <location>
        <position position="257"/>
    </location>
    <ligand>
        <name>Zn(2+)</name>
        <dbReference type="ChEBI" id="CHEBI:29105"/>
        <label>2</label>
    </ligand>
</feature>
<dbReference type="PANTHER" id="PTHR10340:SF34">
    <property type="entry name" value="SPHINGOMYELIN PHOSPHODIESTERASE"/>
    <property type="match status" value="1"/>
</dbReference>